<feature type="domain" description="HTH luxR-type" evidence="4">
    <location>
        <begin position="220"/>
        <end position="285"/>
    </location>
</feature>
<dbReference type="RefSeq" id="WP_062092101.1">
    <property type="nucleotide sequence ID" value="NZ_FCOK02000091.1"/>
</dbReference>
<dbReference type="SMART" id="SM00421">
    <property type="entry name" value="HTH_LUXR"/>
    <property type="match status" value="1"/>
</dbReference>
<name>A0A158JII2_9BURK</name>
<proteinExistence type="predicted"/>
<evidence type="ECO:0000259" key="4">
    <source>
        <dbReference type="PROSITE" id="PS50043"/>
    </source>
</evidence>
<dbReference type="SUPFAM" id="SSF46894">
    <property type="entry name" value="C-terminal effector domain of the bipartite response regulators"/>
    <property type="match status" value="1"/>
</dbReference>
<sequence length="302" mass="33679">MPSFSAFNDKSELVAPLPASWMAVSVKIIEHLEDAVLPELLARALDTLVQFDDCEQFVYRDDDNPIHVYDSSLSAYAKVGLTNYVKNTYVLGPFYKRYRVGLKTGVYRLRDMIPDGSFFGAGNLKNYKVSIKASEELGYLTEGWPEGRQELCIALELPMGECAGITLSRRSGDAGFSPKDVEAVTSVISFLAAAFRHYWRVARFCYLGNGRRKGADVDLQVFDGDVLSPREREIAQLLLRGHSTLSISLQLGISITTVKTHRKNLYAKLGIATQFELFSLFKNYHHVATASEEISSLSRAIS</sequence>
<gene>
    <name evidence="5" type="ORF">AWB69_07988</name>
</gene>
<dbReference type="CDD" id="cd06170">
    <property type="entry name" value="LuxR_C_like"/>
    <property type="match status" value="1"/>
</dbReference>
<reference evidence="5 6" key="1">
    <citation type="submission" date="2016-01" db="EMBL/GenBank/DDBJ databases">
        <authorList>
            <person name="Oliw E.H."/>
        </authorList>
    </citation>
    <scope>NUCLEOTIDE SEQUENCE [LARGE SCALE GENOMIC DNA]</scope>
    <source>
        <strain evidence="5">LMG 27134</strain>
    </source>
</reference>
<dbReference type="InterPro" id="IPR000792">
    <property type="entry name" value="Tscrpt_reg_LuxR_C"/>
</dbReference>
<dbReference type="InterPro" id="IPR036388">
    <property type="entry name" value="WH-like_DNA-bd_sf"/>
</dbReference>
<evidence type="ECO:0000313" key="6">
    <source>
        <dbReference type="Proteomes" id="UP000054683"/>
    </source>
</evidence>
<evidence type="ECO:0000256" key="1">
    <source>
        <dbReference type="ARBA" id="ARBA00023015"/>
    </source>
</evidence>
<dbReference type="AlphaFoldDB" id="A0A158JII2"/>
<keyword evidence="3" id="KW-0804">Transcription</keyword>
<keyword evidence="2" id="KW-0238">DNA-binding</keyword>
<dbReference type="GO" id="GO:0003677">
    <property type="term" value="F:DNA binding"/>
    <property type="evidence" value="ECO:0007669"/>
    <property type="project" value="UniProtKB-KW"/>
</dbReference>
<keyword evidence="1" id="KW-0805">Transcription regulation</keyword>
<evidence type="ECO:0000313" key="5">
    <source>
        <dbReference type="EMBL" id="SAL68289.1"/>
    </source>
</evidence>
<dbReference type="Proteomes" id="UP000054683">
    <property type="component" value="Unassembled WGS sequence"/>
</dbReference>
<dbReference type="Pfam" id="PF00196">
    <property type="entry name" value="GerE"/>
    <property type="match status" value="1"/>
</dbReference>
<dbReference type="InterPro" id="IPR016032">
    <property type="entry name" value="Sig_transdc_resp-reg_C-effctor"/>
</dbReference>
<evidence type="ECO:0000256" key="3">
    <source>
        <dbReference type="ARBA" id="ARBA00023163"/>
    </source>
</evidence>
<dbReference type="PANTHER" id="PTHR44688:SF16">
    <property type="entry name" value="DNA-BINDING TRANSCRIPTIONAL ACTIVATOR DEVR_DOSR"/>
    <property type="match status" value="1"/>
</dbReference>
<dbReference type="EMBL" id="FCOK02000091">
    <property type="protein sequence ID" value="SAL68289.1"/>
    <property type="molecule type" value="Genomic_DNA"/>
</dbReference>
<accession>A0A158JII2</accession>
<dbReference type="PROSITE" id="PS50043">
    <property type="entry name" value="HTH_LUXR_2"/>
    <property type="match status" value="1"/>
</dbReference>
<dbReference type="Gene3D" id="1.10.10.10">
    <property type="entry name" value="Winged helix-like DNA-binding domain superfamily/Winged helix DNA-binding domain"/>
    <property type="match status" value="1"/>
</dbReference>
<evidence type="ECO:0000256" key="2">
    <source>
        <dbReference type="ARBA" id="ARBA00023125"/>
    </source>
</evidence>
<dbReference type="PANTHER" id="PTHR44688">
    <property type="entry name" value="DNA-BINDING TRANSCRIPTIONAL ACTIVATOR DEVR_DOSR"/>
    <property type="match status" value="1"/>
</dbReference>
<protein>
    <submittedName>
        <fullName evidence="5">GerE familyregulatory protein</fullName>
    </submittedName>
</protein>
<dbReference type="PRINTS" id="PR00038">
    <property type="entry name" value="HTHLUXR"/>
</dbReference>
<dbReference type="OrthoDB" id="6120865at2"/>
<dbReference type="PROSITE" id="PS00622">
    <property type="entry name" value="HTH_LUXR_1"/>
    <property type="match status" value="1"/>
</dbReference>
<dbReference type="GO" id="GO:0006355">
    <property type="term" value="P:regulation of DNA-templated transcription"/>
    <property type="evidence" value="ECO:0007669"/>
    <property type="project" value="InterPro"/>
</dbReference>
<organism evidence="5 6">
    <name type="scientific">Caballeronia udeis</name>
    <dbReference type="NCBI Taxonomy" id="1232866"/>
    <lineage>
        <taxon>Bacteria</taxon>
        <taxon>Pseudomonadati</taxon>
        <taxon>Pseudomonadota</taxon>
        <taxon>Betaproteobacteria</taxon>
        <taxon>Burkholderiales</taxon>
        <taxon>Burkholderiaceae</taxon>
        <taxon>Caballeronia</taxon>
    </lineage>
</organism>